<gene>
    <name evidence="3" type="ORF">SAMN04488506_1975</name>
</gene>
<feature type="transmembrane region" description="Helical" evidence="2">
    <location>
        <begin position="120"/>
        <end position="143"/>
    </location>
</feature>
<dbReference type="PANTHER" id="PTHR40076:SF1">
    <property type="entry name" value="MEMBRANE PROTEIN"/>
    <property type="match status" value="1"/>
</dbReference>
<dbReference type="EMBL" id="FOXW01000008">
    <property type="protein sequence ID" value="SFQ43193.1"/>
    <property type="molecule type" value="Genomic_DNA"/>
</dbReference>
<feature type="compositionally biased region" description="Basic and acidic residues" evidence="1">
    <location>
        <begin position="298"/>
        <end position="312"/>
    </location>
</feature>
<dbReference type="RefSeq" id="WP_092481000.1">
    <property type="nucleotide sequence ID" value="NZ_FOXW01000008.1"/>
</dbReference>
<feature type="transmembrane region" description="Helical" evidence="2">
    <location>
        <begin position="185"/>
        <end position="209"/>
    </location>
</feature>
<dbReference type="Proteomes" id="UP000199136">
    <property type="component" value="Unassembled WGS sequence"/>
</dbReference>
<evidence type="ECO:0000313" key="3">
    <source>
        <dbReference type="EMBL" id="SFQ43193.1"/>
    </source>
</evidence>
<dbReference type="OrthoDB" id="9784844at2"/>
<name>A0A1I5YG86_9LACT</name>
<dbReference type="Pfam" id="PF06161">
    <property type="entry name" value="DUF975"/>
    <property type="match status" value="1"/>
</dbReference>
<reference evidence="3 4" key="1">
    <citation type="submission" date="2016-10" db="EMBL/GenBank/DDBJ databases">
        <authorList>
            <person name="de Groot N.N."/>
        </authorList>
    </citation>
    <scope>NUCLEOTIDE SEQUENCE [LARGE SCALE GENOMIC DNA]</scope>
    <source>
        <strain evidence="3 4">DSM 20581</strain>
    </source>
</reference>
<accession>A0A1I5YG86</accession>
<proteinExistence type="predicted"/>
<keyword evidence="2" id="KW-1133">Transmembrane helix</keyword>
<dbReference type="PANTHER" id="PTHR40076">
    <property type="entry name" value="MEMBRANE PROTEIN-RELATED"/>
    <property type="match status" value="1"/>
</dbReference>
<feature type="region of interest" description="Disordered" evidence="1">
    <location>
        <begin position="287"/>
        <end position="312"/>
    </location>
</feature>
<dbReference type="InterPro" id="IPR010380">
    <property type="entry name" value="DUF975"/>
</dbReference>
<keyword evidence="4" id="KW-1185">Reference proteome</keyword>
<evidence type="ECO:0000313" key="4">
    <source>
        <dbReference type="Proteomes" id="UP000199136"/>
    </source>
</evidence>
<evidence type="ECO:0000256" key="1">
    <source>
        <dbReference type="SAM" id="MobiDB-lite"/>
    </source>
</evidence>
<dbReference type="STRING" id="82801.SAMN04488506_1975"/>
<dbReference type="AlphaFoldDB" id="A0A1I5YG86"/>
<keyword evidence="2" id="KW-0472">Membrane</keyword>
<keyword evidence="2" id="KW-0812">Transmembrane</keyword>
<feature type="transmembrane region" description="Helical" evidence="2">
    <location>
        <begin position="229"/>
        <end position="254"/>
    </location>
</feature>
<organism evidence="3 4">
    <name type="scientific">Desemzia incerta</name>
    <dbReference type="NCBI Taxonomy" id="82801"/>
    <lineage>
        <taxon>Bacteria</taxon>
        <taxon>Bacillati</taxon>
        <taxon>Bacillota</taxon>
        <taxon>Bacilli</taxon>
        <taxon>Lactobacillales</taxon>
        <taxon>Carnobacteriaceae</taxon>
        <taxon>Desemzia</taxon>
    </lineage>
</organism>
<feature type="transmembrane region" description="Helical" evidence="2">
    <location>
        <begin position="20"/>
        <end position="50"/>
    </location>
</feature>
<evidence type="ECO:0000256" key="2">
    <source>
        <dbReference type="SAM" id="Phobius"/>
    </source>
</evidence>
<feature type="transmembrane region" description="Helical" evidence="2">
    <location>
        <begin position="71"/>
        <end position="93"/>
    </location>
</feature>
<sequence length="312" mass="34950">MTNKEIKREAKARLSGNWKIAILNLFVVGILTTIINEVLLGVTGIGGGFADIMSSISDPYAIGTETISPAASIFASFGSIAVSFISAVFAVGYDWALLDMVDGEKLTVEGIFQTANSKRFFKVIGISIVTGLFVFFWSLLLVIPGIVKAYSYSQAYNIYKDDPEVDVVGAINRSKELMKGKKWKFFILQFSFIVWYLIPVALFLAFILGSVNTIRYQFQEVSIYANDEFVGFLLGMLLVVLAFGLAMFLISLYVEPYRRTAAQIFYRDLVGYPELDADEGIYEEQKTYATEQIDPYEETEKSSSSDDRLDRF</sequence>
<protein>
    <submittedName>
        <fullName evidence="3">Uncharacterized membrane protein</fullName>
    </submittedName>
</protein>